<dbReference type="Proteomes" id="UP000551878">
    <property type="component" value="Unassembled WGS sequence"/>
</dbReference>
<organism evidence="4 5">
    <name type="scientific">Texcoconibacillus texcoconensis</name>
    <dbReference type="NCBI Taxonomy" id="1095777"/>
    <lineage>
        <taxon>Bacteria</taxon>
        <taxon>Bacillati</taxon>
        <taxon>Bacillota</taxon>
        <taxon>Bacilli</taxon>
        <taxon>Bacillales</taxon>
        <taxon>Bacillaceae</taxon>
        <taxon>Texcoconibacillus</taxon>
    </lineage>
</organism>
<evidence type="ECO:0000313" key="4">
    <source>
        <dbReference type="EMBL" id="MBB5173106.1"/>
    </source>
</evidence>
<keyword evidence="3" id="KW-0812">Transmembrane</keyword>
<dbReference type="EMBL" id="JACHHB010000004">
    <property type="protein sequence ID" value="MBB5173106.1"/>
    <property type="molecule type" value="Genomic_DNA"/>
</dbReference>
<dbReference type="RefSeq" id="WP_184663545.1">
    <property type="nucleotide sequence ID" value="NZ_JACHHB010000004.1"/>
</dbReference>
<keyword evidence="3" id="KW-0472">Membrane</keyword>
<comment type="caution">
    <text evidence="4">The sequence shown here is derived from an EMBL/GenBank/DDBJ whole genome shotgun (WGS) entry which is preliminary data.</text>
</comment>
<evidence type="ECO:0000256" key="2">
    <source>
        <dbReference type="ARBA" id="ARBA00023287"/>
    </source>
</evidence>
<dbReference type="InterPro" id="IPR016785">
    <property type="entry name" value="ComGD"/>
</dbReference>
<dbReference type="NCBIfam" id="NF040982">
    <property type="entry name" value="ComGD"/>
    <property type="match status" value="1"/>
</dbReference>
<keyword evidence="3" id="KW-1133">Transmembrane helix</keyword>
<evidence type="ECO:0000256" key="3">
    <source>
        <dbReference type="SAM" id="Phobius"/>
    </source>
</evidence>
<protein>
    <submittedName>
        <fullName evidence="4">Competence protein ComGD</fullName>
    </submittedName>
</protein>
<dbReference type="PIRSF" id="PIRSF021292">
    <property type="entry name" value="Competence_ComGD"/>
    <property type="match status" value="1"/>
</dbReference>
<dbReference type="AlphaFoldDB" id="A0A840QNY5"/>
<evidence type="ECO:0000313" key="5">
    <source>
        <dbReference type="Proteomes" id="UP000551878"/>
    </source>
</evidence>
<feature type="transmembrane region" description="Helical" evidence="3">
    <location>
        <begin position="12"/>
        <end position="30"/>
    </location>
</feature>
<dbReference type="InterPro" id="IPR012902">
    <property type="entry name" value="N_methyl_site"/>
</dbReference>
<keyword evidence="5" id="KW-1185">Reference proteome</keyword>
<proteinExistence type="predicted"/>
<gene>
    <name evidence="4" type="ORF">HNQ41_001269</name>
</gene>
<evidence type="ECO:0000256" key="1">
    <source>
        <dbReference type="ARBA" id="ARBA00004241"/>
    </source>
</evidence>
<reference evidence="4 5" key="1">
    <citation type="submission" date="2020-08" db="EMBL/GenBank/DDBJ databases">
        <title>Genomic Encyclopedia of Type Strains, Phase IV (KMG-IV): sequencing the most valuable type-strain genomes for metagenomic binning, comparative biology and taxonomic classification.</title>
        <authorList>
            <person name="Goeker M."/>
        </authorList>
    </citation>
    <scope>NUCLEOTIDE SEQUENCE [LARGE SCALE GENOMIC DNA]</scope>
    <source>
        <strain evidence="4 5">DSM 24696</strain>
    </source>
</reference>
<sequence>MNNNLGYTFLEMLVVLSLLSAMVLVTNVTFHQAAYKKETEHFFEQLETDIRYAQMRAMIGGFRTDILFEPDQNSYRIRQRTTVIKRAELPDHLQMVRGTFYNEPMSFLANGGVARIGRLVFADEEHEYTLTVLLGKGRFYIEKT</sequence>
<comment type="subcellular location">
    <subcellularLocation>
        <location evidence="1">Cell surface</location>
    </subcellularLocation>
</comment>
<name>A0A840QNY5_9BACI</name>
<dbReference type="GO" id="GO:0009986">
    <property type="term" value="C:cell surface"/>
    <property type="evidence" value="ECO:0007669"/>
    <property type="project" value="UniProtKB-SubCell"/>
</dbReference>
<dbReference type="GO" id="GO:0030420">
    <property type="term" value="P:establishment of competence for transformation"/>
    <property type="evidence" value="ECO:0007669"/>
    <property type="project" value="UniProtKB-KW"/>
</dbReference>
<dbReference type="NCBIfam" id="TIGR02532">
    <property type="entry name" value="IV_pilin_GFxxxE"/>
    <property type="match status" value="1"/>
</dbReference>
<keyword evidence="2" id="KW-0178">Competence</keyword>
<accession>A0A840QNY5</accession>